<evidence type="ECO:0000256" key="5">
    <source>
        <dbReference type="ARBA" id="ARBA00048542"/>
    </source>
</evidence>
<dbReference type="EC" id="1.7.1.17" evidence="6"/>
<keyword evidence="9" id="KW-1185">Reference proteome</keyword>
<comment type="cofactor">
    <cofactor evidence="6">
        <name>FMN</name>
        <dbReference type="ChEBI" id="CHEBI:58210"/>
    </cofactor>
    <text evidence="6">Binds 1 FMN per subunit.</text>
</comment>
<feature type="domain" description="Flavodoxin-like fold" evidence="7">
    <location>
        <begin position="3"/>
        <end position="200"/>
    </location>
</feature>
<comment type="function">
    <text evidence="6">Also exhibits azoreductase activity. Catalyzes the reductive cleavage of the azo bond in aromatic azo compounds to the corresponding amines.</text>
</comment>
<reference evidence="8 9" key="1">
    <citation type="submission" date="2016-10" db="EMBL/GenBank/DDBJ databases">
        <authorList>
            <person name="de Groot N.N."/>
        </authorList>
    </citation>
    <scope>NUCLEOTIDE SEQUENCE [LARGE SCALE GENOMIC DNA]</scope>
    <source>
        <strain evidence="8 9">ATCC 43154</strain>
    </source>
</reference>
<dbReference type="AlphaFoldDB" id="A0A1I4KTA6"/>
<dbReference type="STRING" id="758825.SAMN02982985_01624"/>
<accession>A0A1I4KTA6</accession>
<dbReference type="PANTHER" id="PTHR43741:SF2">
    <property type="entry name" value="FMN-DEPENDENT NADH:QUINONE OXIDOREDUCTASE"/>
    <property type="match status" value="1"/>
</dbReference>
<dbReference type="SUPFAM" id="SSF52218">
    <property type="entry name" value="Flavoproteins"/>
    <property type="match status" value="1"/>
</dbReference>
<sequence>MANLLYINSSVRNAGSLSRQLSAEFIAKWRAANPADSIVERDLVSHPVPHLTEQMMGAFFTPAEARNAEQAHAIKISDTLVDELLVADVIVLGAPMYNFSVSSGLKAWIDHVLRAGRTFKYGANGPVGLLTGKKVYVFTASGGVYSEGPAAAYDFLATYLRTALGFIGLSDVTFVQAEGVAMGEEAVANTLAKGRSKIEELVAA</sequence>
<dbReference type="EC" id="1.6.5.-" evidence="6"/>
<evidence type="ECO:0000313" key="8">
    <source>
        <dbReference type="EMBL" id="SFL82024.1"/>
    </source>
</evidence>
<evidence type="ECO:0000259" key="7">
    <source>
        <dbReference type="Pfam" id="PF02525"/>
    </source>
</evidence>
<feature type="binding site" evidence="6">
    <location>
        <begin position="16"/>
        <end position="18"/>
    </location>
    <ligand>
        <name>FMN</name>
        <dbReference type="ChEBI" id="CHEBI:58210"/>
    </ligand>
</feature>
<comment type="function">
    <text evidence="6">Quinone reductase that provides resistance to thiol-specific stress caused by electrophilic quinones.</text>
</comment>
<evidence type="ECO:0000256" key="6">
    <source>
        <dbReference type="HAMAP-Rule" id="MF_01216"/>
    </source>
</evidence>
<dbReference type="GO" id="GO:0010181">
    <property type="term" value="F:FMN binding"/>
    <property type="evidence" value="ECO:0007669"/>
    <property type="project" value="UniProtKB-UniRule"/>
</dbReference>
<keyword evidence="4 6" id="KW-0520">NAD</keyword>
<evidence type="ECO:0000256" key="3">
    <source>
        <dbReference type="ARBA" id="ARBA00023002"/>
    </source>
</evidence>
<comment type="similarity">
    <text evidence="6">Belongs to the azoreductase type 1 family.</text>
</comment>
<keyword evidence="2 6" id="KW-0288">FMN</keyword>
<dbReference type="Gene3D" id="3.40.50.360">
    <property type="match status" value="1"/>
</dbReference>
<dbReference type="GO" id="GO:0016655">
    <property type="term" value="F:oxidoreductase activity, acting on NAD(P)H, quinone or similar compound as acceptor"/>
    <property type="evidence" value="ECO:0007669"/>
    <property type="project" value="InterPro"/>
</dbReference>
<dbReference type="GO" id="GO:0009055">
    <property type="term" value="F:electron transfer activity"/>
    <property type="evidence" value="ECO:0007669"/>
    <property type="project" value="UniProtKB-UniRule"/>
</dbReference>
<proteinExistence type="inferred from homology"/>
<dbReference type="RefSeq" id="WP_093386118.1">
    <property type="nucleotide sequence ID" value="NZ_FOTW01000008.1"/>
</dbReference>
<dbReference type="InterPro" id="IPR023048">
    <property type="entry name" value="NADH:quinone_OxRdtase_FMN_depd"/>
</dbReference>
<dbReference type="OrthoDB" id="9787136at2"/>
<feature type="binding site" evidence="6">
    <location>
        <begin position="96"/>
        <end position="99"/>
    </location>
    <ligand>
        <name>FMN</name>
        <dbReference type="ChEBI" id="CHEBI:58210"/>
    </ligand>
</feature>
<comment type="subunit">
    <text evidence="6">Homodimer.</text>
</comment>
<dbReference type="InterPro" id="IPR029039">
    <property type="entry name" value="Flavoprotein-like_sf"/>
</dbReference>
<evidence type="ECO:0000256" key="1">
    <source>
        <dbReference type="ARBA" id="ARBA00022630"/>
    </source>
</evidence>
<dbReference type="HAMAP" id="MF_01216">
    <property type="entry name" value="Azoreductase_type1"/>
    <property type="match status" value="1"/>
</dbReference>
<comment type="catalytic activity">
    <reaction evidence="6">
        <text>2 a quinone + NADH + H(+) = 2 a 1,4-benzosemiquinone + NAD(+)</text>
        <dbReference type="Rhea" id="RHEA:65952"/>
        <dbReference type="ChEBI" id="CHEBI:15378"/>
        <dbReference type="ChEBI" id="CHEBI:57540"/>
        <dbReference type="ChEBI" id="CHEBI:57945"/>
        <dbReference type="ChEBI" id="CHEBI:132124"/>
        <dbReference type="ChEBI" id="CHEBI:134225"/>
    </reaction>
</comment>
<name>A0A1I4KTA6_9BURK</name>
<keyword evidence="1 6" id="KW-0285">Flavoprotein</keyword>
<dbReference type="InterPro" id="IPR050104">
    <property type="entry name" value="FMN-dep_NADH:Q_OxRdtase_AzoR1"/>
</dbReference>
<organism evidence="8 9">
    <name type="scientific">Rugamonas rubra</name>
    <dbReference type="NCBI Taxonomy" id="758825"/>
    <lineage>
        <taxon>Bacteria</taxon>
        <taxon>Pseudomonadati</taxon>
        <taxon>Pseudomonadota</taxon>
        <taxon>Betaproteobacteria</taxon>
        <taxon>Burkholderiales</taxon>
        <taxon>Oxalobacteraceae</taxon>
        <taxon>Telluria group</taxon>
        <taxon>Rugamonas</taxon>
    </lineage>
</organism>
<dbReference type="InterPro" id="IPR003680">
    <property type="entry name" value="Flavodoxin_fold"/>
</dbReference>
<evidence type="ECO:0000256" key="2">
    <source>
        <dbReference type="ARBA" id="ARBA00022643"/>
    </source>
</evidence>
<dbReference type="Proteomes" id="UP000199470">
    <property type="component" value="Unassembled WGS sequence"/>
</dbReference>
<dbReference type="EMBL" id="FOTW01000008">
    <property type="protein sequence ID" value="SFL82024.1"/>
    <property type="molecule type" value="Genomic_DNA"/>
</dbReference>
<gene>
    <name evidence="6" type="primary">azoR</name>
    <name evidence="8" type="ORF">SAMN02982985_01624</name>
</gene>
<dbReference type="Pfam" id="PF02525">
    <property type="entry name" value="Flavodoxin_2"/>
    <property type="match status" value="1"/>
</dbReference>
<keyword evidence="3 6" id="KW-0560">Oxidoreductase</keyword>
<protein>
    <recommendedName>
        <fullName evidence="6">FMN dependent NADH:quinone oxidoreductase</fullName>
        <ecNumber evidence="6">1.6.5.-</ecNumber>
    </recommendedName>
    <alternativeName>
        <fullName evidence="6">Azo-dye reductase</fullName>
    </alternativeName>
    <alternativeName>
        <fullName evidence="6">FMN-dependent NADH-azo compound oxidoreductase</fullName>
    </alternativeName>
    <alternativeName>
        <fullName evidence="6">FMN-dependent NADH-azoreductase</fullName>
        <ecNumber evidence="6">1.7.1.17</ecNumber>
    </alternativeName>
</protein>
<evidence type="ECO:0000313" key="9">
    <source>
        <dbReference type="Proteomes" id="UP000199470"/>
    </source>
</evidence>
<evidence type="ECO:0000256" key="4">
    <source>
        <dbReference type="ARBA" id="ARBA00023027"/>
    </source>
</evidence>
<comment type="catalytic activity">
    <reaction evidence="5">
        <text>N,N-dimethyl-1,4-phenylenediamine + anthranilate + 2 NAD(+) = 2-(4-dimethylaminophenyl)diazenylbenzoate + 2 NADH + 2 H(+)</text>
        <dbReference type="Rhea" id="RHEA:55872"/>
        <dbReference type="ChEBI" id="CHEBI:15378"/>
        <dbReference type="ChEBI" id="CHEBI:15783"/>
        <dbReference type="ChEBI" id="CHEBI:16567"/>
        <dbReference type="ChEBI" id="CHEBI:57540"/>
        <dbReference type="ChEBI" id="CHEBI:57945"/>
        <dbReference type="ChEBI" id="CHEBI:71579"/>
        <dbReference type="EC" id="1.7.1.17"/>
    </reaction>
    <physiologicalReaction direction="right-to-left" evidence="5">
        <dbReference type="Rhea" id="RHEA:55874"/>
    </physiologicalReaction>
</comment>
<comment type="caution">
    <text evidence="6">Lacks conserved residue(s) required for the propagation of feature annotation.</text>
</comment>
<dbReference type="GO" id="GO:0016652">
    <property type="term" value="F:oxidoreductase activity, acting on NAD(P)H as acceptor"/>
    <property type="evidence" value="ECO:0007669"/>
    <property type="project" value="UniProtKB-UniRule"/>
</dbReference>
<feature type="binding site" evidence="6">
    <location>
        <position position="10"/>
    </location>
    <ligand>
        <name>FMN</name>
        <dbReference type="ChEBI" id="CHEBI:58210"/>
    </ligand>
</feature>
<dbReference type="PANTHER" id="PTHR43741">
    <property type="entry name" value="FMN-DEPENDENT NADH-AZOREDUCTASE 1"/>
    <property type="match status" value="1"/>
</dbReference>